<dbReference type="Proteomes" id="UP000655366">
    <property type="component" value="Unassembled WGS sequence"/>
</dbReference>
<reference evidence="1 2" key="1">
    <citation type="submission" date="2020-11" db="EMBL/GenBank/DDBJ databases">
        <title>Arthrobacter antarcticus sp. nov., isolated from Antarctic Soil.</title>
        <authorList>
            <person name="Li J."/>
        </authorList>
    </citation>
    <scope>NUCLEOTIDE SEQUENCE [LARGE SCALE GENOMIC DNA]</scope>
    <source>
        <strain evidence="1 2">Z1-20</strain>
    </source>
</reference>
<protein>
    <submittedName>
        <fullName evidence="1">Uncharacterized protein</fullName>
    </submittedName>
</protein>
<evidence type="ECO:0000313" key="1">
    <source>
        <dbReference type="EMBL" id="MBG0738859.1"/>
    </source>
</evidence>
<accession>A0A931CNY9</accession>
<keyword evidence="2" id="KW-1185">Reference proteome</keyword>
<sequence length="67" mass="7106">MPAHESSTDTALPEAVASMGAALLKTLPSRRWVHDRSAAAWGDFASFESTDTGLPAPRTVDFAEMTA</sequence>
<dbReference type="AlphaFoldDB" id="A0A931CNY9"/>
<evidence type="ECO:0000313" key="2">
    <source>
        <dbReference type="Proteomes" id="UP000655366"/>
    </source>
</evidence>
<name>A0A931CNY9_9MICC</name>
<comment type="caution">
    <text evidence="1">The sequence shown here is derived from an EMBL/GenBank/DDBJ whole genome shotgun (WGS) entry which is preliminary data.</text>
</comment>
<proteinExistence type="predicted"/>
<dbReference type="EMBL" id="JADNYM010000006">
    <property type="protein sequence ID" value="MBG0738859.1"/>
    <property type="molecule type" value="Genomic_DNA"/>
</dbReference>
<dbReference type="RefSeq" id="WP_196395816.1">
    <property type="nucleotide sequence ID" value="NZ_JADNYM010000006.1"/>
</dbReference>
<organism evidence="1 2">
    <name type="scientific">Arthrobacter terrae</name>
    <dbReference type="NCBI Taxonomy" id="2935737"/>
    <lineage>
        <taxon>Bacteria</taxon>
        <taxon>Bacillati</taxon>
        <taxon>Actinomycetota</taxon>
        <taxon>Actinomycetes</taxon>
        <taxon>Micrococcales</taxon>
        <taxon>Micrococcaceae</taxon>
        <taxon>Arthrobacter</taxon>
    </lineage>
</organism>
<gene>
    <name evidence="1" type="ORF">IV500_05415</name>
</gene>